<keyword evidence="5" id="KW-0804">Transcription</keyword>
<evidence type="ECO:0000256" key="6">
    <source>
        <dbReference type="ARBA" id="ARBA00023242"/>
    </source>
</evidence>
<feature type="region of interest" description="Disordered" evidence="8">
    <location>
        <begin position="907"/>
        <end position="961"/>
    </location>
</feature>
<dbReference type="GO" id="GO:0032454">
    <property type="term" value="F:histone H3K9 demethylase activity"/>
    <property type="evidence" value="ECO:0007669"/>
    <property type="project" value="InterPro"/>
</dbReference>
<dbReference type="GO" id="GO:0000785">
    <property type="term" value="C:chromatin"/>
    <property type="evidence" value="ECO:0007669"/>
    <property type="project" value="TreeGrafter"/>
</dbReference>
<evidence type="ECO:0000256" key="1">
    <source>
        <dbReference type="ARBA" id="ARBA00004123"/>
    </source>
</evidence>
<comment type="similarity">
    <text evidence="2">Belongs to the JARID1 histone demethylase family.</text>
</comment>
<dbReference type="Pfam" id="PF10497">
    <property type="entry name" value="zf-4CXXC_R1"/>
    <property type="match status" value="1"/>
</dbReference>
<proteinExistence type="inferred from homology"/>
<keyword evidence="7" id="KW-0862">Zinc</keyword>
<dbReference type="PROSITE" id="PS50089">
    <property type="entry name" value="ZF_RING_2"/>
    <property type="match status" value="1"/>
</dbReference>
<feature type="compositionally biased region" description="Low complexity" evidence="8">
    <location>
        <begin position="935"/>
        <end position="948"/>
    </location>
</feature>
<evidence type="ECO:0000256" key="3">
    <source>
        <dbReference type="ARBA" id="ARBA00022723"/>
    </source>
</evidence>
<feature type="region of interest" description="Disordered" evidence="8">
    <location>
        <begin position="1063"/>
        <end position="1095"/>
    </location>
</feature>
<evidence type="ECO:0000313" key="12">
    <source>
        <dbReference type="Proteomes" id="UP001141552"/>
    </source>
</evidence>
<dbReference type="Pfam" id="PF02373">
    <property type="entry name" value="JmjC"/>
    <property type="match status" value="1"/>
</dbReference>
<keyword evidence="4" id="KW-0805">Transcription regulation</keyword>
<dbReference type="PANTHER" id="PTHR12549:SF11">
    <property type="entry name" value="LYSINE-SPECIFIC DEMETHYLASE JMJ25"/>
    <property type="match status" value="1"/>
</dbReference>
<organism evidence="11 12">
    <name type="scientific">Turnera subulata</name>
    <dbReference type="NCBI Taxonomy" id="218843"/>
    <lineage>
        <taxon>Eukaryota</taxon>
        <taxon>Viridiplantae</taxon>
        <taxon>Streptophyta</taxon>
        <taxon>Embryophyta</taxon>
        <taxon>Tracheophyta</taxon>
        <taxon>Spermatophyta</taxon>
        <taxon>Magnoliopsida</taxon>
        <taxon>eudicotyledons</taxon>
        <taxon>Gunneridae</taxon>
        <taxon>Pentapetalae</taxon>
        <taxon>rosids</taxon>
        <taxon>fabids</taxon>
        <taxon>Malpighiales</taxon>
        <taxon>Passifloraceae</taxon>
        <taxon>Turnera</taxon>
    </lineage>
</organism>
<keyword evidence="3" id="KW-0479">Metal-binding</keyword>
<feature type="region of interest" description="Disordered" evidence="8">
    <location>
        <begin position="136"/>
        <end position="156"/>
    </location>
</feature>
<dbReference type="SMART" id="SM00558">
    <property type="entry name" value="JmjC"/>
    <property type="match status" value="1"/>
</dbReference>
<evidence type="ECO:0000259" key="10">
    <source>
        <dbReference type="PROSITE" id="PS51184"/>
    </source>
</evidence>
<dbReference type="InterPro" id="IPR001841">
    <property type="entry name" value="Znf_RING"/>
</dbReference>
<evidence type="ECO:0000256" key="7">
    <source>
        <dbReference type="PROSITE-ProRule" id="PRU00175"/>
    </source>
</evidence>
<feature type="compositionally biased region" description="Basic and acidic residues" evidence="8">
    <location>
        <begin position="33"/>
        <end position="42"/>
    </location>
</feature>
<evidence type="ECO:0000313" key="11">
    <source>
        <dbReference type="EMBL" id="KAJ4835438.1"/>
    </source>
</evidence>
<dbReference type="PANTHER" id="PTHR12549">
    <property type="entry name" value="JMJC DOMAIN-CONTAINING HISTONE DEMETHYLATION PROTEIN"/>
    <property type="match status" value="1"/>
</dbReference>
<evidence type="ECO:0000256" key="8">
    <source>
        <dbReference type="SAM" id="MobiDB-lite"/>
    </source>
</evidence>
<protein>
    <recommendedName>
        <fullName evidence="13">JmjC domain-containing protein</fullName>
    </recommendedName>
</protein>
<dbReference type="OrthoDB" id="1667110at2759"/>
<dbReference type="FunFam" id="2.60.120.650:FF:000033">
    <property type="entry name" value="Transcription factor jumonji (JmjC) domain-containing protein"/>
    <property type="match status" value="1"/>
</dbReference>
<dbReference type="Gene3D" id="2.60.120.650">
    <property type="entry name" value="Cupin"/>
    <property type="match status" value="2"/>
</dbReference>
<feature type="compositionally biased region" description="Basic and acidic residues" evidence="8">
    <location>
        <begin position="949"/>
        <end position="961"/>
    </location>
</feature>
<feature type="compositionally biased region" description="Basic residues" evidence="8">
    <location>
        <begin position="43"/>
        <end position="53"/>
    </location>
</feature>
<dbReference type="GO" id="GO:0031490">
    <property type="term" value="F:chromatin DNA binding"/>
    <property type="evidence" value="ECO:0007669"/>
    <property type="project" value="TreeGrafter"/>
</dbReference>
<dbReference type="InterPro" id="IPR045109">
    <property type="entry name" value="LSDs-like"/>
</dbReference>
<evidence type="ECO:0000259" key="9">
    <source>
        <dbReference type="PROSITE" id="PS50089"/>
    </source>
</evidence>
<dbReference type="EMBL" id="JAKUCV010004422">
    <property type="protein sequence ID" value="KAJ4835438.1"/>
    <property type="molecule type" value="Genomic_DNA"/>
</dbReference>
<comment type="caution">
    <text evidence="11">The sequence shown here is derived from an EMBL/GenBank/DDBJ whole genome shotgun (WGS) entry which is preliminary data.</text>
</comment>
<name>A0A9Q0JBF7_9ROSI</name>
<evidence type="ECO:0000256" key="5">
    <source>
        <dbReference type="ARBA" id="ARBA00023163"/>
    </source>
</evidence>
<reference evidence="11" key="2">
    <citation type="journal article" date="2023" name="Plants (Basel)">
        <title>Annotation of the Turnera subulata (Passifloraceae) Draft Genome Reveals the S-Locus Evolved after the Divergence of Turneroideae from Passifloroideae in a Stepwise Manner.</title>
        <authorList>
            <person name="Henning P.M."/>
            <person name="Roalson E.H."/>
            <person name="Mir W."/>
            <person name="McCubbin A.G."/>
            <person name="Shore J.S."/>
        </authorList>
    </citation>
    <scope>NUCLEOTIDE SEQUENCE</scope>
    <source>
        <strain evidence="11">F60SS</strain>
    </source>
</reference>
<evidence type="ECO:0000256" key="4">
    <source>
        <dbReference type="ARBA" id="ARBA00023015"/>
    </source>
</evidence>
<feature type="compositionally biased region" description="Polar residues" evidence="8">
    <location>
        <begin position="1068"/>
        <end position="1077"/>
    </location>
</feature>
<evidence type="ECO:0000256" key="2">
    <source>
        <dbReference type="ARBA" id="ARBA00006801"/>
    </source>
</evidence>
<reference evidence="11" key="1">
    <citation type="submission" date="2022-02" db="EMBL/GenBank/DDBJ databases">
        <authorList>
            <person name="Henning P.M."/>
            <person name="McCubbin A.G."/>
            <person name="Shore J.S."/>
        </authorList>
    </citation>
    <scope>NUCLEOTIDE SEQUENCE</scope>
    <source>
        <strain evidence="11">F60SS</strain>
        <tissue evidence="11">Leaves</tissue>
    </source>
</reference>
<evidence type="ECO:0008006" key="13">
    <source>
        <dbReference type="Google" id="ProtNLM"/>
    </source>
</evidence>
<keyword evidence="12" id="KW-1185">Reference proteome</keyword>
<dbReference type="GO" id="GO:0008270">
    <property type="term" value="F:zinc ion binding"/>
    <property type="evidence" value="ECO:0007669"/>
    <property type="project" value="UniProtKB-KW"/>
</dbReference>
<dbReference type="PROSITE" id="PS51184">
    <property type="entry name" value="JMJC"/>
    <property type="match status" value="1"/>
</dbReference>
<feature type="region of interest" description="Disordered" evidence="8">
    <location>
        <begin position="1160"/>
        <end position="1224"/>
    </location>
</feature>
<comment type="subcellular location">
    <subcellularLocation>
        <location evidence="1">Nucleus</location>
    </subcellularLocation>
</comment>
<dbReference type="Proteomes" id="UP001141552">
    <property type="component" value="Unassembled WGS sequence"/>
</dbReference>
<dbReference type="GO" id="GO:0000118">
    <property type="term" value="C:histone deacetylase complex"/>
    <property type="evidence" value="ECO:0007669"/>
    <property type="project" value="TreeGrafter"/>
</dbReference>
<sequence length="1435" mass="161603">MGRGRKRRPPEKEDAGGIAPRKQRRRNVNAPPEKQDVDDIASKKPRRSCRKRGSQIEIEIESGNGEVGIVRKKRGRKKSAVKEIESGNGEVGIVRKKRGRKKSVVIEIESGNGEVGNVRKKRGRKKKVVIEAESKSKGRLLRSSDQKEPVPVKNHEQSTERGITNCHQCKRNDKGRVVKCGKCEKKRYCLFCLERWYPNMTEEEVVEACPVCRENCNCKACLRLESVMKKMKDKGLEISKDEEEQHAKYLLQSLLLYLKQLDEEQKEEKILEARIKGVAITEIEIPNSSCSEDERIFCDNCNTSIFDYHRSCSSCCSDICLVCCREIREGRLLGGGPEVVMKYLDRGLSYLHGGEAIENLPAEADVEMNDLSESKLAEWKANNDGSILCRCGAGNLELKYLFCGKNGVSELMEKARDIAKRNELDMGKGCVDRCACFSSNGDFNSGNGNLLKAASRVNSNDSYLYYPRAKDIKEEDLKHFQSHWLRGEPVVVRNVLETATGLSWEPMVMWRAFRQVKDGQRDSLLDVTAIDCLSFCEVDINVHWFFSGYSDGRYDHENWPLILKLKDWPPSKKFGEVLPRHDAEFMRCLPFKEYTHPSEGPLNLAVRLPDKSVKPDMGPKTYIAYGFAEELGRGDSVTKLHCDMSDAVGFLILIETELELVDLLLFVNQQLFLDGLPLPMVKHDRALFIDLLKLENIELACQMSLSIELASLMFLNINSAKLVNVLTHTAEVAIEPRIIANIENLKSKHADQDAKELFKSCQVLEGDIDNRMHDGASSSLPIHDKELAGDIKDHNEIPQLKNSLLSDESERTSTMDVQFALDRSDGNIEDFTTKTGDQVQDSWLKKCNSSNSELKNSEEVVLTHAAEVAIEPGITANIEQVKCKHAEQDSKAPSENHQVLEVNIENRMHDGASSSLPIRDNELTGDIKDHNEAPQVKSSVVSNESEQNNTKDKQFSLDRSDGSVEEIAGKSDDQVEDLSIKKSNLSKPELKSSENKVLAHTTEMAAEHGFTAKIEHLKCKDDEQDAKANFENSQILEENTENRMHNGADSNFPDKELAGEIKDHNDAPQVTSSLVSNESEKNSTKDGQFSLDRSGGSVEEIAGKNDDQAEDLSIKKFNFSKPELKSSEKEVLETEVAIEPGITAKIEQLKFKDDEQDAKELFENSQVLEEKTENRMHDVENSNFPDNELTGDIKDHDEAPQVKSSLVSNESEQNSTKDGQFSLDKSDGSVEVVAAKSDDQVEDPWLKKCKFSKSELKSNEEVVPVIGAKSNGTPDSSSKLEGPCAVEGGAVWDIFRREDVPKLQEYLNKNYRQFRHIHCDPLQKVVHPIHDQTMYLTQDHLKKLKEEYGIEPWTFVQKLGDAVFIPAGCPHQVRNLKSCIKVAMDFVSPENVGECIRLTEEFRQLPPNHRAKEDKLEVKKMCLNAMRWAVEVLTN</sequence>
<dbReference type="GO" id="GO:0003712">
    <property type="term" value="F:transcription coregulator activity"/>
    <property type="evidence" value="ECO:0007669"/>
    <property type="project" value="TreeGrafter"/>
</dbReference>
<dbReference type="InterPro" id="IPR003347">
    <property type="entry name" value="JmjC_dom"/>
</dbReference>
<feature type="compositionally biased region" description="Basic and acidic residues" evidence="8">
    <location>
        <begin position="1191"/>
        <end position="1200"/>
    </location>
</feature>
<accession>A0A9Q0JBF7</accession>
<feature type="domain" description="JmjC" evidence="10">
    <location>
        <begin position="1157"/>
        <end position="1403"/>
    </location>
</feature>
<dbReference type="SUPFAM" id="SSF51197">
    <property type="entry name" value="Clavaminate synthase-like"/>
    <property type="match status" value="2"/>
</dbReference>
<dbReference type="InterPro" id="IPR018866">
    <property type="entry name" value="Znf-4CXXC_R1"/>
</dbReference>
<feature type="compositionally biased region" description="Polar residues" evidence="8">
    <location>
        <begin position="1202"/>
        <end position="1219"/>
    </location>
</feature>
<feature type="compositionally biased region" description="Basic and acidic residues" evidence="8">
    <location>
        <begin position="919"/>
        <end position="932"/>
    </location>
</feature>
<feature type="compositionally biased region" description="Basic and acidic residues" evidence="8">
    <location>
        <begin position="1160"/>
        <end position="1180"/>
    </location>
</feature>
<keyword evidence="7" id="KW-0863">Zinc-finger</keyword>
<feature type="region of interest" description="Disordered" evidence="8">
    <location>
        <begin position="1"/>
        <end position="56"/>
    </location>
</feature>
<dbReference type="GO" id="GO:0006357">
    <property type="term" value="P:regulation of transcription by RNA polymerase II"/>
    <property type="evidence" value="ECO:0007669"/>
    <property type="project" value="TreeGrafter"/>
</dbReference>
<keyword evidence="6" id="KW-0539">Nucleus</keyword>
<feature type="domain" description="RING-type" evidence="9">
    <location>
        <begin position="166"/>
        <end position="213"/>
    </location>
</feature>
<gene>
    <name evidence="11" type="ORF">Tsubulata_049140</name>
</gene>